<dbReference type="Proteomes" id="UP000778797">
    <property type="component" value="Unassembled WGS sequence"/>
</dbReference>
<evidence type="ECO:0000313" key="1">
    <source>
        <dbReference type="EMBL" id="MCC1485600.1"/>
    </source>
</evidence>
<name>A0ABS8ESW0_9FLAO</name>
<evidence type="ECO:0000313" key="2">
    <source>
        <dbReference type="Proteomes" id="UP000778797"/>
    </source>
</evidence>
<dbReference type="PROSITE" id="PS51257">
    <property type="entry name" value="PROKAR_LIPOPROTEIN"/>
    <property type="match status" value="1"/>
</dbReference>
<comment type="caution">
    <text evidence="1">The sequence shown here is derived from an EMBL/GenBank/DDBJ whole genome shotgun (WGS) entry which is preliminary data.</text>
</comment>
<organism evidence="1 2">
    <name type="scientific">Winogradskyella immobilis</name>
    <dbReference type="NCBI Taxonomy" id="2816852"/>
    <lineage>
        <taxon>Bacteria</taxon>
        <taxon>Pseudomonadati</taxon>
        <taxon>Bacteroidota</taxon>
        <taxon>Flavobacteriia</taxon>
        <taxon>Flavobacteriales</taxon>
        <taxon>Flavobacteriaceae</taxon>
        <taxon>Winogradskyella</taxon>
    </lineage>
</organism>
<evidence type="ECO:0008006" key="3">
    <source>
        <dbReference type="Google" id="ProtNLM"/>
    </source>
</evidence>
<reference evidence="2" key="1">
    <citation type="submission" date="2021-03" db="EMBL/GenBank/DDBJ databases">
        <title>Genome of Cognatishimia sp. F0-27.</title>
        <authorList>
            <person name="Ping X."/>
        </authorList>
    </citation>
    <scope>NUCLEOTIDE SEQUENCE [LARGE SCALE GENOMIC DNA]</scope>
    <source>
        <strain evidence="2">E313</strain>
    </source>
</reference>
<accession>A0ABS8ESW0</accession>
<protein>
    <recommendedName>
        <fullName evidence="3">Lipoprotein</fullName>
    </recommendedName>
</protein>
<reference evidence="2" key="2">
    <citation type="submission" date="2023-07" db="EMBL/GenBank/DDBJ databases">
        <title>Genome of Winogradskyella sp. E313.</title>
        <authorList>
            <person name="Zhou Y."/>
        </authorList>
    </citation>
    <scope>NUCLEOTIDE SEQUENCE [LARGE SCALE GENOMIC DNA]</scope>
    <source>
        <strain evidence="2">E313</strain>
    </source>
</reference>
<keyword evidence="2" id="KW-1185">Reference proteome</keyword>
<proteinExistence type="predicted"/>
<dbReference type="EMBL" id="JAFMPT010000031">
    <property type="protein sequence ID" value="MCC1485600.1"/>
    <property type="molecule type" value="Genomic_DNA"/>
</dbReference>
<gene>
    <name evidence="1" type="ORF">J1C55_13425</name>
</gene>
<dbReference type="RefSeq" id="WP_227478092.1">
    <property type="nucleotide sequence ID" value="NZ_JAFMPT010000031.1"/>
</dbReference>
<sequence>MKRISIIIFLIIVSCKTEKREVQNSKPEIEKESTTEKNVKTKKRAPFFVNGIRIDTLLNFKDKSIQIRKTNLKLDYEKSLFEKHIDSITKTEDNAHRRSLLREEILIKKFDSIVKKDSTGLYLKLNNSWKLIELNPNTEEIENTIENYFVDENLFLVRTQWGEGNDYKLISKQTGKTLNTFGEPYFNKRKDFILSVNVDLVAEYTESGFEFFKIEDSELSYLGNFKTKNWGPEWVKEITENIFLVKCVFMDENFNEKGFYIEIEIMEN</sequence>